<dbReference type="InterPro" id="IPR042099">
    <property type="entry name" value="ANL_N_sf"/>
</dbReference>
<evidence type="ECO:0000256" key="1">
    <source>
        <dbReference type="ARBA" id="ARBA00006432"/>
    </source>
</evidence>
<dbReference type="Gene3D" id="3.30.300.30">
    <property type="match status" value="1"/>
</dbReference>
<dbReference type="GO" id="GO:0006631">
    <property type="term" value="P:fatty acid metabolic process"/>
    <property type="evidence" value="ECO:0007669"/>
    <property type="project" value="TreeGrafter"/>
</dbReference>
<feature type="domain" description="AMP-dependent synthetase/ligase" evidence="3">
    <location>
        <begin position="98"/>
        <end position="319"/>
    </location>
</feature>
<feature type="domain" description="AMP-binding enzyme C-terminal" evidence="4">
    <location>
        <begin position="375"/>
        <end position="450"/>
    </location>
</feature>
<proteinExistence type="inferred from homology"/>
<dbReference type="EMBL" id="WNDQ01000063">
    <property type="protein sequence ID" value="KAF1019150.1"/>
    <property type="molecule type" value="Genomic_DNA"/>
</dbReference>
<dbReference type="AlphaFoldDB" id="A0A7V8JP81"/>
<dbReference type="PANTHER" id="PTHR43201">
    <property type="entry name" value="ACYL-COA SYNTHETASE"/>
    <property type="match status" value="1"/>
</dbReference>
<dbReference type="Gene3D" id="3.40.50.12780">
    <property type="entry name" value="N-terminal domain of ligase-like"/>
    <property type="match status" value="1"/>
</dbReference>
<name>A0A7V8JP81_9BURK</name>
<accession>A0A7V8JP81</accession>
<organism evidence="5 6">
    <name type="scientific">Paracidovorax wautersii</name>
    <dbReference type="NCBI Taxonomy" id="1177982"/>
    <lineage>
        <taxon>Bacteria</taxon>
        <taxon>Pseudomonadati</taxon>
        <taxon>Pseudomonadota</taxon>
        <taxon>Betaproteobacteria</taxon>
        <taxon>Burkholderiales</taxon>
        <taxon>Comamonadaceae</taxon>
        <taxon>Paracidovorax</taxon>
    </lineage>
</organism>
<dbReference type="Proteomes" id="UP000461670">
    <property type="component" value="Unassembled WGS sequence"/>
</dbReference>
<evidence type="ECO:0000313" key="6">
    <source>
        <dbReference type="Proteomes" id="UP000461670"/>
    </source>
</evidence>
<dbReference type="InterPro" id="IPR045851">
    <property type="entry name" value="AMP-bd_C_sf"/>
</dbReference>
<dbReference type="Pfam" id="PF13193">
    <property type="entry name" value="AMP-binding_C"/>
    <property type="match status" value="1"/>
</dbReference>
<evidence type="ECO:0000313" key="5">
    <source>
        <dbReference type="EMBL" id="KAF1019150.1"/>
    </source>
</evidence>
<dbReference type="SUPFAM" id="SSF56801">
    <property type="entry name" value="Acetyl-CoA synthetase-like"/>
    <property type="match status" value="1"/>
</dbReference>
<dbReference type="InterPro" id="IPR000873">
    <property type="entry name" value="AMP-dep_synth/lig_dom"/>
</dbReference>
<dbReference type="Gene3D" id="3.40.50.980">
    <property type="match status" value="1"/>
</dbReference>
<evidence type="ECO:0000259" key="4">
    <source>
        <dbReference type="Pfam" id="PF13193"/>
    </source>
</evidence>
<comment type="caution">
    <text evidence="5">The sequence shown here is derived from an EMBL/GenBank/DDBJ whole genome shotgun (WGS) entry which is preliminary data.</text>
</comment>
<gene>
    <name evidence="5" type="primary">yhfT</name>
    <name evidence="5" type="ORF">GAK30_03292</name>
</gene>
<dbReference type="PANTHER" id="PTHR43201:SF5">
    <property type="entry name" value="MEDIUM-CHAIN ACYL-COA LIGASE ACSF2, MITOCHONDRIAL"/>
    <property type="match status" value="1"/>
</dbReference>
<comment type="similarity">
    <text evidence="1">Belongs to the ATP-dependent AMP-binding enzyme family.</text>
</comment>
<protein>
    <submittedName>
        <fullName evidence="5">Putative acyl--CoA ligase YhfT</fullName>
    </submittedName>
</protein>
<sequence length="474" mass="51107">MSLPHFETVTAPLAHWAHERPDALALADETRQWTFAELQAAVRSRAAALARERAPRMAWVQDVGDTAAGLIDFLAIVASGRTAAVGDPDWPATVLAGVRAWVDAAPDDAPPPGPLTPFYVGFTSGSTGLPKGFRRHHRSWAESFRVGLQTFGDGAATRMLAPGRLSHSLFLFGMLQGLWTGAGVRVQRQFSAARALALLDQGQAQCLVAVPSQLLLMLELAARRRLAPITATRLVMISGARWMRARTPALRALFPLARIVEFYGASETSFMTWADADEHLPSAVVGQPFANVELRIQGAPAPGDDGLIYVRSPMVFLDYVGAADGSAALREPDAAGDWLSVRDMGHVDEQGRLWLAGRQQRMIVTQGKNLFPEAVEDVLAAHPAVAAASVLGVDDALRGKTVVALLRLADGAEPPSAADLADWCRARLEAFKVPRRFWRVDAWPLTASGKTDHAKLVAAVAAPDKTEKPWRTPL</sequence>
<dbReference type="GO" id="GO:0031956">
    <property type="term" value="F:medium-chain fatty acid-CoA ligase activity"/>
    <property type="evidence" value="ECO:0007669"/>
    <property type="project" value="TreeGrafter"/>
</dbReference>
<dbReference type="PROSITE" id="PS00455">
    <property type="entry name" value="AMP_BINDING"/>
    <property type="match status" value="1"/>
</dbReference>
<keyword evidence="2 5" id="KW-0436">Ligase</keyword>
<evidence type="ECO:0000256" key="2">
    <source>
        <dbReference type="ARBA" id="ARBA00022598"/>
    </source>
</evidence>
<dbReference type="Pfam" id="PF00501">
    <property type="entry name" value="AMP-binding"/>
    <property type="match status" value="1"/>
</dbReference>
<evidence type="ECO:0000259" key="3">
    <source>
        <dbReference type="Pfam" id="PF00501"/>
    </source>
</evidence>
<reference evidence="6" key="1">
    <citation type="journal article" date="2020" name="MBio">
        <title>Horizontal gene transfer to a defensive symbiont with a reduced genome amongst a multipartite beetle microbiome.</title>
        <authorList>
            <person name="Waterworth S.C."/>
            <person name="Florez L.V."/>
            <person name="Rees E.R."/>
            <person name="Hertweck C."/>
            <person name="Kaltenpoth M."/>
            <person name="Kwan J.C."/>
        </authorList>
    </citation>
    <scope>NUCLEOTIDE SEQUENCE [LARGE SCALE GENOMIC DNA]</scope>
</reference>
<dbReference type="InterPro" id="IPR020845">
    <property type="entry name" value="AMP-binding_CS"/>
</dbReference>
<dbReference type="InterPro" id="IPR025110">
    <property type="entry name" value="AMP-bd_C"/>
</dbReference>